<dbReference type="PANTHER" id="PTHR39597">
    <property type="entry name" value="UBA DOMAIN-CONTAINING PROTEIN RUP1"/>
    <property type="match status" value="1"/>
</dbReference>
<dbReference type="EMBL" id="CAJPDS010000095">
    <property type="protein sequence ID" value="CAF9936857.1"/>
    <property type="molecule type" value="Genomic_DNA"/>
</dbReference>
<dbReference type="GO" id="GO:0016579">
    <property type="term" value="P:protein deubiquitination"/>
    <property type="evidence" value="ECO:0007669"/>
    <property type="project" value="TreeGrafter"/>
</dbReference>
<organism evidence="2 3">
    <name type="scientific">Heterodermia speciosa</name>
    <dbReference type="NCBI Taxonomy" id="116794"/>
    <lineage>
        <taxon>Eukaryota</taxon>
        <taxon>Fungi</taxon>
        <taxon>Dikarya</taxon>
        <taxon>Ascomycota</taxon>
        <taxon>Pezizomycotina</taxon>
        <taxon>Lecanoromycetes</taxon>
        <taxon>OSLEUM clade</taxon>
        <taxon>Lecanoromycetidae</taxon>
        <taxon>Caliciales</taxon>
        <taxon>Physciaceae</taxon>
        <taxon>Heterodermia</taxon>
    </lineage>
</organism>
<evidence type="ECO:0000313" key="2">
    <source>
        <dbReference type="EMBL" id="CAF9936857.1"/>
    </source>
</evidence>
<comment type="caution">
    <text evidence="2">The sequence shown here is derived from an EMBL/GenBank/DDBJ whole genome shotgun (WGS) entry which is preliminary data.</text>
</comment>
<sequence length="737" mass="82195">MGPTTPQIRALVSITSISLKESEKWLKAYECNVEKAANAFFDEGGVLKAQASPSTDWDEDAFHSDRASGGSQHPPFHAQDTLNPQVFNDSAPSRPPSRISLKGTHGPNGLEPSAHMSLAERENYQIQQAMSQSMTENQLATQENGVTIGNSPHFGPATREHYDTQKWTMTLPRTFAQEVVENPDPSDRRRGESPTFLRPSLTGHRLPALIKILQAIPMGREALLNRGYTLPDYGHNTEWWDGAPIDRKTFGISDGMKESKSTDSDEILYETQRLIAFLEDTERAYGNAEALAQIPILKNRPEDLMASHFLEAWTSATIASNAENPFPNVFQTASITMDSEDREVESHLHHFFDISIADAESDAGRSLYDIMDGQFWGDYLENNAGYHCLKEVGDILCIQISCQKEEVLGTGVKIPAVLYLDRYFSCLKSQVQKMLAVRGTMKNELKNVDDARDKIIKHRSPTDDSFLDAPGLIARVLQHFHKSSMPTSGENEKTSEELKALARSVAIKLATLQKSRNSALEKLKEMSKWYTTANDDAGVAPHHKYTLRGVSTSNNTLYVLDRRSSGYIEPENWQWWKLTYSMGDANPVSRTEAREVEVLKAAKDDSRLALLVYASEKALAIEPTQLPSQLRNFVRADNLDFAAELEKHDLLKPATPTKRKVGDRYDNPDDFYHSSEDGIAVDISLDDPSEKLPLIKKSGSQSSERSNEGTTQSDLHPFEDDAEAKIPPCTDTVSSSI</sequence>
<keyword evidence="3" id="KW-1185">Reference proteome</keyword>
<dbReference type="CDD" id="cd14273">
    <property type="entry name" value="UBA_TAP-C_like"/>
    <property type="match status" value="1"/>
</dbReference>
<feature type="compositionally biased region" description="Polar residues" evidence="1">
    <location>
        <begin position="698"/>
        <end position="714"/>
    </location>
</feature>
<dbReference type="GO" id="GO:0005634">
    <property type="term" value="C:nucleus"/>
    <property type="evidence" value="ECO:0007669"/>
    <property type="project" value="TreeGrafter"/>
</dbReference>
<dbReference type="Proteomes" id="UP000664521">
    <property type="component" value="Unassembled WGS sequence"/>
</dbReference>
<dbReference type="OrthoDB" id="4489171at2759"/>
<feature type="region of interest" description="Disordered" evidence="1">
    <location>
        <begin position="51"/>
        <end position="113"/>
    </location>
</feature>
<feature type="region of interest" description="Disordered" evidence="1">
    <location>
        <begin position="690"/>
        <end position="737"/>
    </location>
</feature>
<accession>A0A8H3G942</accession>
<feature type="compositionally biased region" description="Polar residues" evidence="1">
    <location>
        <begin position="80"/>
        <end position="91"/>
    </location>
</feature>
<reference evidence="2" key="1">
    <citation type="submission" date="2021-03" db="EMBL/GenBank/DDBJ databases">
        <authorList>
            <person name="Tagirdzhanova G."/>
        </authorList>
    </citation>
    <scope>NUCLEOTIDE SEQUENCE</scope>
</reference>
<evidence type="ECO:0000256" key="1">
    <source>
        <dbReference type="SAM" id="MobiDB-lite"/>
    </source>
</evidence>
<dbReference type="GO" id="GO:0005829">
    <property type="term" value="C:cytosol"/>
    <property type="evidence" value="ECO:0007669"/>
    <property type="project" value="TreeGrafter"/>
</dbReference>
<feature type="region of interest" description="Disordered" evidence="1">
    <location>
        <begin position="654"/>
        <end position="673"/>
    </location>
</feature>
<feature type="region of interest" description="Disordered" evidence="1">
    <location>
        <begin position="173"/>
        <end position="200"/>
    </location>
</feature>
<dbReference type="InterPro" id="IPR055335">
    <property type="entry name" value="Ucp6/RUP1"/>
</dbReference>
<proteinExistence type="predicted"/>
<gene>
    <name evidence="2" type="ORF">HETSPECPRED_010480</name>
</gene>
<dbReference type="PANTHER" id="PTHR39597:SF1">
    <property type="entry name" value="UBA DOMAIN-CONTAINING PROTEIN RUP1"/>
    <property type="match status" value="1"/>
</dbReference>
<protein>
    <recommendedName>
        <fullName evidence="4">Ubiquitin interaction motif protein</fullName>
    </recommendedName>
</protein>
<name>A0A8H3G942_9LECA</name>
<feature type="compositionally biased region" description="Basic and acidic residues" evidence="1">
    <location>
        <begin position="660"/>
        <end position="673"/>
    </location>
</feature>
<dbReference type="AlphaFoldDB" id="A0A8H3G942"/>
<evidence type="ECO:0000313" key="3">
    <source>
        <dbReference type="Proteomes" id="UP000664521"/>
    </source>
</evidence>
<evidence type="ECO:0008006" key="4">
    <source>
        <dbReference type="Google" id="ProtNLM"/>
    </source>
</evidence>